<accession>A0ABP7KES8</accession>
<dbReference type="SUPFAM" id="SSF54427">
    <property type="entry name" value="NTF2-like"/>
    <property type="match status" value="1"/>
</dbReference>
<dbReference type="Pfam" id="PF07366">
    <property type="entry name" value="SnoaL"/>
    <property type="match status" value="1"/>
</dbReference>
<name>A0ABP7KES8_9RHOB</name>
<comment type="caution">
    <text evidence="1">The sequence shown here is derived from an EMBL/GenBank/DDBJ whole genome shotgun (WGS) entry which is preliminary data.</text>
</comment>
<gene>
    <name evidence="1" type="ORF">GCM10022404_26220</name>
</gene>
<dbReference type="InterPro" id="IPR032710">
    <property type="entry name" value="NTF2-like_dom_sf"/>
</dbReference>
<dbReference type="RefSeq" id="WP_344847767.1">
    <property type="nucleotide sequence ID" value="NZ_BAABDF010000007.1"/>
</dbReference>
<proteinExistence type="predicted"/>
<sequence>MTGVELLEKWYQHVWVEGDLEAVQRYFDTEALAGGLLPDLAVQIEDFQAIVPAVLRLVTKVQCEIVDSMEVDDCAWALVRLNALNRENLRPISITGQVMIRHKNGKVVHAQNHFDYVGFFEQLGNLPRDTMALCLAGEVLS</sequence>
<reference evidence="2" key="1">
    <citation type="journal article" date="2019" name="Int. J. Syst. Evol. Microbiol.">
        <title>The Global Catalogue of Microorganisms (GCM) 10K type strain sequencing project: providing services to taxonomists for standard genome sequencing and annotation.</title>
        <authorList>
            <consortium name="The Broad Institute Genomics Platform"/>
            <consortium name="The Broad Institute Genome Sequencing Center for Infectious Disease"/>
            <person name="Wu L."/>
            <person name="Ma J."/>
        </authorList>
    </citation>
    <scope>NUCLEOTIDE SEQUENCE [LARGE SCALE GENOMIC DNA]</scope>
    <source>
        <strain evidence="2">JCM 17190</strain>
    </source>
</reference>
<protein>
    <recommendedName>
        <fullName evidence="3">SnoaL-like polyketide cyclase</fullName>
    </recommendedName>
</protein>
<keyword evidence="2" id="KW-1185">Reference proteome</keyword>
<dbReference type="InterPro" id="IPR009959">
    <property type="entry name" value="Cyclase_SnoaL-like"/>
</dbReference>
<dbReference type="Gene3D" id="3.10.450.50">
    <property type="match status" value="1"/>
</dbReference>
<dbReference type="Proteomes" id="UP001399917">
    <property type="component" value="Unassembled WGS sequence"/>
</dbReference>
<evidence type="ECO:0000313" key="1">
    <source>
        <dbReference type="EMBL" id="GAA3875191.1"/>
    </source>
</evidence>
<dbReference type="EMBL" id="BAABDF010000007">
    <property type="protein sequence ID" value="GAA3875191.1"/>
    <property type="molecule type" value="Genomic_DNA"/>
</dbReference>
<organism evidence="1 2">
    <name type="scientific">Celeribacter arenosi</name>
    <dbReference type="NCBI Taxonomy" id="792649"/>
    <lineage>
        <taxon>Bacteria</taxon>
        <taxon>Pseudomonadati</taxon>
        <taxon>Pseudomonadota</taxon>
        <taxon>Alphaproteobacteria</taxon>
        <taxon>Rhodobacterales</taxon>
        <taxon>Roseobacteraceae</taxon>
        <taxon>Celeribacter</taxon>
    </lineage>
</organism>
<evidence type="ECO:0000313" key="2">
    <source>
        <dbReference type="Proteomes" id="UP001399917"/>
    </source>
</evidence>
<evidence type="ECO:0008006" key="3">
    <source>
        <dbReference type="Google" id="ProtNLM"/>
    </source>
</evidence>